<evidence type="ECO:0000256" key="7">
    <source>
        <dbReference type="PROSITE-ProRule" id="PRU00782"/>
    </source>
</evidence>
<dbReference type="GO" id="GO:0005524">
    <property type="term" value="F:ATP binding"/>
    <property type="evidence" value="ECO:0007669"/>
    <property type="project" value="UniProtKB-KW"/>
</dbReference>
<sequence>HYLLEKSRLVFQAWNERNYHVFYELLAGLDEEQKEELSLQDSETYFYLNQGGACEIIGKHDHDDFVHLLGSLEKIGLLEDQRWLMWAILSSILQLGNVCFTSYEV</sequence>
<dbReference type="PANTHER" id="PTHR22692:SF16">
    <property type="entry name" value="MYOSIN XVB"/>
    <property type="match status" value="1"/>
</dbReference>
<organism evidence="9 10">
    <name type="scientific">Callorhinchus milii</name>
    <name type="common">Ghost shark</name>
    <dbReference type="NCBI Taxonomy" id="7868"/>
    <lineage>
        <taxon>Eukaryota</taxon>
        <taxon>Metazoa</taxon>
        <taxon>Chordata</taxon>
        <taxon>Craniata</taxon>
        <taxon>Vertebrata</taxon>
        <taxon>Chondrichthyes</taxon>
        <taxon>Holocephali</taxon>
        <taxon>Chimaeriformes</taxon>
        <taxon>Callorhinchidae</taxon>
        <taxon>Callorhinchus</taxon>
    </lineage>
</organism>
<protein>
    <recommendedName>
        <fullName evidence="8">Myosin motor domain-containing protein</fullName>
    </recommendedName>
</protein>
<evidence type="ECO:0000256" key="1">
    <source>
        <dbReference type="ARBA" id="ARBA00008314"/>
    </source>
</evidence>
<reference evidence="10" key="3">
    <citation type="journal article" date="2014" name="Nature">
        <title>Elephant shark genome provides unique insights into gnathostome evolution.</title>
        <authorList>
            <consortium name="International Elephant Shark Genome Sequencing Consortium"/>
            <person name="Venkatesh B."/>
            <person name="Lee A.P."/>
            <person name="Ravi V."/>
            <person name="Maurya A.K."/>
            <person name="Lian M.M."/>
            <person name="Swann J.B."/>
            <person name="Ohta Y."/>
            <person name="Flajnik M.F."/>
            <person name="Sutoh Y."/>
            <person name="Kasahara M."/>
            <person name="Hoon S."/>
            <person name="Gangu V."/>
            <person name="Roy S.W."/>
            <person name="Irimia M."/>
            <person name="Korzh V."/>
            <person name="Kondrychyn I."/>
            <person name="Lim Z.W."/>
            <person name="Tay B.H."/>
            <person name="Tohari S."/>
            <person name="Kong K.W."/>
            <person name="Ho S."/>
            <person name="Lorente-Galdos B."/>
            <person name="Quilez J."/>
            <person name="Marques-Bonet T."/>
            <person name="Raney B.J."/>
            <person name="Ingham P.W."/>
            <person name="Tay A."/>
            <person name="Hillier L.W."/>
            <person name="Minx P."/>
            <person name="Boehm T."/>
            <person name="Wilson R.K."/>
            <person name="Brenner S."/>
            <person name="Warren W.C."/>
        </authorList>
    </citation>
    <scope>NUCLEOTIDE SEQUENCE [LARGE SCALE GENOMIC DNA]</scope>
</reference>
<comment type="similarity">
    <text evidence="1 7">Belongs to the TRAFAC class myosin-kinesin ATPase superfamily. Myosin family.</text>
</comment>
<keyword evidence="2" id="KW-0547">Nucleotide-binding</keyword>
<name>A0A4W3KCT3_CALMI</name>
<dbReference type="SUPFAM" id="SSF52540">
    <property type="entry name" value="P-loop containing nucleoside triphosphate hydrolases"/>
    <property type="match status" value="1"/>
</dbReference>
<accession>A0A4W3KCT3</accession>
<dbReference type="GO" id="GO:0003774">
    <property type="term" value="F:cytoskeletal motor activity"/>
    <property type="evidence" value="ECO:0007669"/>
    <property type="project" value="InterPro"/>
</dbReference>
<keyword evidence="10" id="KW-1185">Reference proteome</keyword>
<dbReference type="PANTHER" id="PTHR22692">
    <property type="entry name" value="MYOSIN VII, XV"/>
    <property type="match status" value="1"/>
</dbReference>
<dbReference type="Gene3D" id="1.10.10.820">
    <property type="match status" value="1"/>
</dbReference>
<dbReference type="Ensembl" id="ENSCMIT00000043832.1">
    <property type="protein sequence ID" value="ENSCMIP00000043210.1"/>
    <property type="gene ID" value="ENSCMIG00000017935.1"/>
</dbReference>
<dbReference type="Pfam" id="PF00063">
    <property type="entry name" value="Myosin_head"/>
    <property type="match status" value="1"/>
</dbReference>
<evidence type="ECO:0000256" key="5">
    <source>
        <dbReference type="ARBA" id="ARBA00023175"/>
    </source>
</evidence>
<dbReference type="InParanoid" id="A0A4W3KCT3"/>
<keyword evidence="6 7" id="KW-0009">Actin-binding</keyword>
<evidence type="ECO:0000256" key="6">
    <source>
        <dbReference type="ARBA" id="ARBA00023203"/>
    </source>
</evidence>
<keyword evidence="3" id="KW-0067">ATP-binding</keyword>
<dbReference type="Proteomes" id="UP000314986">
    <property type="component" value="Unassembled WGS sequence"/>
</dbReference>
<reference evidence="9" key="5">
    <citation type="submission" date="2025-09" db="UniProtKB">
        <authorList>
            <consortium name="Ensembl"/>
        </authorList>
    </citation>
    <scope>IDENTIFICATION</scope>
</reference>
<evidence type="ECO:0000256" key="3">
    <source>
        <dbReference type="ARBA" id="ARBA00022840"/>
    </source>
</evidence>
<reference evidence="9" key="4">
    <citation type="submission" date="2025-08" db="UniProtKB">
        <authorList>
            <consortium name="Ensembl"/>
        </authorList>
    </citation>
    <scope>IDENTIFICATION</scope>
</reference>
<dbReference type="Gene3D" id="1.20.120.720">
    <property type="entry name" value="Myosin VI head, motor domain, U50 subdomain"/>
    <property type="match status" value="1"/>
</dbReference>
<dbReference type="InterPro" id="IPR036961">
    <property type="entry name" value="Kinesin_motor_dom_sf"/>
</dbReference>
<dbReference type="Gene3D" id="3.40.850.10">
    <property type="entry name" value="Kinesin motor domain"/>
    <property type="match status" value="1"/>
</dbReference>
<comment type="caution">
    <text evidence="7">Lacks conserved residue(s) required for the propagation of feature annotation.</text>
</comment>
<evidence type="ECO:0000313" key="10">
    <source>
        <dbReference type="Proteomes" id="UP000314986"/>
    </source>
</evidence>
<dbReference type="GO" id="GO:0003779">
    <property type="term" value="F:actin binding"/>
    <property type="evidence" value="ECO:0007669"/>
    <property type="project" value="UniProtKB-KW"/>
</dbReference>
<dbReference type="GO" id="GO:0016459">
    <property type="term" value="C:myosin complex"/>
    <property type="evidence" value="ECO:0007669"/>
    <property type="project" value="UniProtKB-KW"/>
</dbReference>
<dbReference type="STRING" id="7868.ENSCMIP00000043210"/>
<evidence type="ECO:0000256" key="2">
    <source>
        <dbReference type="ARBA" id="ARBA00022741"/>
    </source>
</evidence>
<evidence type="ECO:0000259" key="8">
    <source>
        <dbReference type="PROSITE" id="PS51456"/>
    </source>
</evidence>
<dbReference type="InterPro" id="IPR051567">
    <property type="entry name" value="Unconventional_Myosin_ATPase"/>
</dbReference>
<dbReference type="FunFam" id="1.10.10.820:FF:000001">
    <property type="entry name" value="Myosin heavy chain"/>
    <property type="match status" value="1"/>
</dbReference>
<feature type="domain" description="Myosin motor" evidence="8">
    <location>
        <begin position="1"/>
        <end position="105"/>
    </location>
</feature>
<dbReference type="PROSITE" id="PS51456">
    <property type="entry name" value="MYOSIN_MOTOR"/>
    <property type="match status" value="1"/>
</dbReference>
<evidence type="ECO:0000256" key="4">
    <source>
        <dbReference type="ARBA" id="ARBA00023123"/>
    </source>
</evidence>
<reference evidence="10" key="2">
    <citation type="journal article" date="2007" name="PLoS Biol.">
        <title>Survey sequencing and comparative analysis of the elephant shark (Callorhinchus milii) genome.</title>
        <authorList>
            <person name="Venkatesh B."/>
            <person name="Kirkness E.F."/>
            <person name="Loh Y.H."/>
            <person name="Halpern A.L."/>
            <person name="Lee A.P."/>
            <person name="Johnson J."/>
            <person name="Dandona N."/>
            <person name="Viswanathan L.D."/>
            <person name="Tay A."/>
            <person name="Venter J.C."/>
            <person name="Strausberg R.L."/>
            <person name="Brenner S."/>
        </authorList>
    </citation>
    <scope>NUCLEOTIDE SEQUENCE [LARGE SCALE GENOMIC DNA]</scope>
</reference>
<dbReference type="OMA" id="QTMIANT"/>
<dbReference type="InterPro" id="IPR027417">
    <property type="entry name" value="P-loop_NTPase"/>
</dbReference>
<dbReference type="InterPro" id="IPR001609">
    <property type="entry name" value="Myosin_head_motor_dom-like"/>
</dbReference>
<proteinExistence type="inferred from homology"/>
<keyword evidence="5" id="KW-0505">Motor protein</keyword>
<dbReference type="AlphaFoldDB" id="A0A4W3KCT3"/>
<dbReference type="GeneTree" id="ENSGT00940000155335"/>
<keyword evidence="4 7" id="KW-0518">Myosin</keyword>
<reference evidence="10" key="1">
    <citation type="journal article" date="2006" name="Science">
        <title>Ancient noncoding elements conserved in the human genome.</title>
        <authorList>
            <person name="Venkatesh B."/>
            <person name="Kirkness E.F."/>
            <person name="Loh Y.H."/>
            <person name="Halpern A.L."/>
            <person name="Lee A.P."/>
            <person name="Johnson J."/>
            <person name="Dandona N."/>
            <person name="Viswanathan L.D."/>
            <person name="Tay A."/>
            <person name="Venter J.C."/>
            <person name="Strausberg R.L."/>
            <person name="Brenner S."/>
        </authorList>
    </citation>
    <scope>NUCLEOTIDE SEQUENCE [LARGE SCALE GENOMIC DNA]</scope>
</reference>
<evidence type="ECO:0000313" key="9">
    <source>
        <dbReference type="Ensembl" id="ENSCMIP00000043210.1"/>
    </source>
</evidence>